<dbReference type="RefSeq" id="WP_068657032.1">
    <property type="nucleotide sequence ID" value="NZ_CP017773.1"/>
</dbReference>
<dbReference type="OrthoDB" id="2651642at2"/>
<gene>
    <name evidence="1" type="ORF">PNBC_08230</name>
</gene>
<name>A0A167EJM4_9BACL</name>
<evidence type="ECO:0000313" key="2">
    <source>
        <dbReference type="Proteomes" id="UP000077134"/>
    </source>
</evidence>
<dbReference type="EMBL" id="LSFN01000007">
    <property type="protein sequence ID" value="OAB75607.1"/>
    <property type="molecule type" value="Genomic_DNA"/>
</dbReference>
<evidence type="ECO:0000313" key="1">
    <source>
        <dbReference type="EMBL" id="OAB75607.1"/>
    </source>
</evidence>
<keyword evidence="2" id="KW-1185">Reference proteome</keyword>
<organism evidence="1 2">
    <name type="scientific">Paenibacillus crassostreae</name>
    <dbReference type="NCBI Taxonomy" id="1763538"/>
    <lineage>
        <taxon>Bacteria</taxon>
        <taxon>Bacillati</taxon>
        <taxon>Bacillota</taxon>
        <taxon>Bacilli</taxon>
        <taxon>Bacillales</taxon>
        <taxon>Paenibacillaceae</taxon>
        <taxon>Paenibacillus</taxon>
    </lineage>
</organism>
<sequence>MKKLDKMDKVILTLQDGDTITGVAELTTDLTRVKIRSIDGLVWVPYEDIVDNTTLNSLNT</sequence>
<comment type="caution">
    <text evidence="1">The sequence shown here is derived from an EMBL/GenBank/DDBJ whole genome shotgun (WGS) entry which is preliminary data.</text>
</comment>
<proteinExistence type="predicted"/>
<dbReference type="AlphaFoldDB" id="A0A167EJM4"/>
<protein>
    <submittedName>
        <fullName evidence="1">Uncharacterized protein</fullName>
    </submittedName>
</protein>
<dbReference type="KEGG" id="pcx:LPB68_21940"/>
<accession>A0A167EJM4</accession>
<dbReference type="Proteomes" id="UP000077134">
    <property type="component" value="Unassembled WGS sequence"/>
</dbReference>
<reference evidence="1 2" key="1">
    <citation type="submission" date="2016-02" db="EMBL/GenBank/DDBJ databases">
        <title>Paenibacillus sp. LPB0068, isolated from Crassostrea gigas.</title>
        <authorList>
            <person name="Shin S.-K."/>
            <person name="Yi H."/>
        </authorList>
    </citation>
    <scope>NUCLEOTIDE SEQUENCE [LARGE SCALE GENOMIC DNA]</scope>
    <source>
        <strain evidence="1 2">LPB0068</strain>
    </source>
</reference>